<organism evidence="2 3">
    <name type="scientific">Gracilibacillus kekensis</name>
    <dbReference type="NCBI Taxonomy" id="1027249"/>
    <lineage>
        <taxon>Bacteria</taxon>
        <taxon>Bacillati</taxon>
        <taxon>Bacillota</taxon>
        <taxon>Bacilli</taxon>
        <taxon>Bacillales</taxon>
        <taxon>Bacillaceae</taxon>
        <taxon>Gracilibacillus</taxon>
    </lineage>
</organism>
<proteinExistence type="predicted"/>
<feature type="coiled-coil region" evidence="1">
    <location>
        <begin position="44"/>
        <end position="82"/>
    </location>
</feature>
<gene>
    <name evidence="2" type="ORF">SAMN05216179_0066</name>
</gene>
<sequence>MFSKRKGFTIWRKTLLFRYPVIDIENQYMEANVFFKNKKYLTIHVDVKRNLECMEGNLMKLNNRLKKDHQMTEAELKDIKRHNAKYLLKNKLNHTETD</sequence>
<reference evidence="2 3" key="1">
    <citation type="submission" date="2016-11" db="EMBL/GenBank/DDBJ databases">
        <authorList>
            <person name="Jaros S."/>
            <person name="Januszkiewicz K."/>
            <person name="Wedrychowicz H."/>
        </authorList>
    </citation>
    <scope>NUCLEOTIDE SEQUENCE [LARGE SCALE GENOMIC DNA]</scope>
    <source>
        <strain evidence="2 3">CGMCC 1.10681</strain>
    </source>
</reference>
<name>A0A1M7IIP9_9BACI</name>
<protein>
    <submittedName>
        <fullName evidence="2">Uncharacterized protein</fullName>
    </submittedName>
</protein>
<evidence type="ECO:0000256" key="1">
    <source>
        <dbReference type="SAM" id="Coils"/>
    </source>
</evidence>
<dbReference type="EMBL" id="FRCZ01000001">
    <property type="protein sequence ID" value="SHM40580.1"/>
    <property type="molecule type" value="Genomic_DNA"/>
</dbReference>
<dbReference type="Proteomes" id="UP000184184">
    <property type="component" value="Unassembled WGS sequence"/>
</dbReference>
<keyword evidence="1" id="KW-0175">Coiled coil</keyword>
<evidence type="ECO:0000313" key="3">
    <source>
        <dbReference type="Proteomes" id="UP000184184"/>
    </source>
</evidence>
<evidence type="ECO:0000313" key="2">
    <source>
        <dbReference type="EMBL" id="SHM40580.1"/>
    </source>
</evidence>
<dbReference type="AlphaFoldDB" id="A0A1M7IIP9"/>
<keyword evidence="3" id="KW-1185">Reference proteome</keyword>
<accession>A0A1M7IIP9</accession>